<dbReference type="AlphaFoldDB" id="A0A3L9DVV3"/>
<protein>
    <recommendedName>
        <fullName evidence="4">Phage protein</fullName>
    </recommendedName>
</protein>
<dbReference type="EMBL" id="RCVM01000011">
    <property type="protein sequence ID" value="RLY02910.1"/>
    <property type="molecule type" value="Genomic_DNA"/>
</dbReference>
<evidence type="ECO:0000256" key="1">
    <source>
        <dbReference type="SAM" id="Coils"/>
    </source>
</evidence>
<comment type="caution">
    <text evidence="2">The sequence shown here is derived from an EMBL/GenBank/DDBJ whole genome shotgun (WGS) entry which is preliminary data.</text>
</comment>
<dbReference type="Proteomes" id="UP000279194">
    <property type="component" value="Unassembled WGS sequence"/>
</dbReference>
<organism evidence="2 3">
    <name type="scientific">Streptococcus hillyeri</name>
    <dbReference type="NCBI Taxonomy" id="2282420"/>
    <lineage>
        <taxon>Bacteria</taxon>
        <taxon>Bacillati</taxon>
        <taxon>Bacillota</taxon>
        <taxon>Bacilli</taxon>
        <taxon>Lactobacillales</taxon>
        <taxon>Streptococcaceae</taxon>
        <taxon>Streptococcus</taxon>
    </lineage>
</organism>
<dbReference type="RefSeq" id="WP_121835755.1">
    <property type="nucleotide sequence ID" value="NZ_CP163513.1"/>
</dbReference>
<keyword evidence="3" id="KW-1185">Reference proteome</keyword>
<sequence>MKKAELKQLLQRAKEADKLLDTITDQLAHLQSETLETSLAQPFETVSRFIWGVIKYLEREIEKTHDNT</sequence>
<evidence type="ECO:0008006" key="4">
    <source>
        <dbReference type="Google" id="ProtNLM"/>
    </source>
</evidence>
<gene>
    <name evidence="2" type="ORF">EAF07_06345</name>
</gene>
<dbReference type="OrthoDB" id="9963843at2"/>
<reference evidence="2 3" key="1">
    <citation type="submission" date="2018-10" db="EMBL/GenBank/DDBJ databases">
        <title>Streptococcus hillyeri sp. nov., isolated from equine tracheal sample.</title>
        <authorList>
            <person name="Macfadyen A.C."/>
            <person name="Waller A."/>
            <person name="Paterson G.K."/>
        </authorList>
    </citation>
    <scope>NUCLEOTIDE SEQUENCE [LARGE SCALE GENOMIC DNA]</scope>
    <source>
        <strain evidence="2 3">28462</strain>
    </source>
</reference>
<keyword evidence="1" id="KW-0175">Coiled coil</keyword>
<evidence type="ECO:0000313" key="2">
    <source>
        <dbReference type="EMBL" id="RLY02910.1"/>
    </source>
</evidence>
<proteinExistence type="predicted"/>
<accession>A0A3L9DVV3</accession>
<feature type="coiled-coil region" evidence="1">
    <location>
        <begin position="6"/>
        <end position="33"/>
    </location>
</feature>
<name>A0A3L9DVV3_9STRE</name>
<evidence type="ECO:0000313" key="3">
    <source>
        <dbReference type="Proteomes" id="UP000279194"/>
    </source>
</evidence>